<comment type="caution">
    <text evidence="4">The sequence shown here is derived from an EMBL/GenBank/DDBJ whole genome shotgun (WGS) entry which is preliminary data.</text>
</comment>
<dbReference type="GO" id="GO:1902201">
    <property type="term" value="P:negative regulation of bacterial-type flagellum-dependent cell motility"/>
    <property type="evidence" value="ECO:0007669"/>
    <property type="project" value="TreeGrafter"/>
</dbReference>
<dbReference type="PANTHER" id="PTHR45138:SF9">
    <property type="entry name" value="DIGUANYLATE CYCLASE DGCM-RELATED"/>
    <property type="match status" value="1"/>
</dbReference>
<evidence type="ECO:0000256" key="1">
    <source>
        <dbReference type="ARBA" id="ARBA00012528"/>
    </source>
</evidence>
<dbReference type="SMART" id="SM00267">
    <property type="entry name" value="GGDEF"/>
    <property type="match status" value="1"/>
</dbReference>
<organism evidence="4 5">
    <name type="scientific">Pseudoalteromonas peptidolytica F12-50-A1</name>
    <dbReference type="NCBI Taxonomy" id="1315280"/>
    <lineage>
        <taxon>Bacteria</taxon>
        <taxon>Pseudomonadati</taxon>
        <taxon>Pseudomonadota</taxon>
        <taxon>Gammaproteobacteria</taxon>
        <taxon>Alteromonadales</taxon>
        <taxon>Pseudoalteromonadaceae</taxon>
        <taxon>Pseudoalteromonas</taxon>
    </lineage>
</organism>
<dbReference type="AlphaFoldDB" id="A0A8I0T454"/>
<dbReference type="InterPro" id="IPR029787">
    <property type="entry name" value="Nucleotide_cyclase"/>
</dbReference>
<dbReference type="GO" id="GO:0052621">
    <property type="term" value="F:diguanylate cyclase activity"/>
    <property type="evidence" value="ECO:0007669"/>
    <property type="project" value="UniProtKB-EC"/>
</dbReference>
<dbReference type="Pfam" id="PF00990">
    <property type="entry name" value="GGDEF"/>
    <property type="match status" value="1"/>
</dbReference>
<dbReference type="GO" id="GO:0005886">
    <property type="term" value="C:plasma membrane"/>
    <property type="evidence" value="ECO:0007669"/>
    <property type="project" value="TreeGrafter"/>
</dbReference>
<dbReference type="EC" id="2.7.7.65" evidence="1"/>
<comment type="catalytic activity">
    <reaction evidence="2">
        <text>2 GTP = 3',3'-c-di-GMP + 2 diphosphate</text>
        <dbReference type="Rhea" id="RHEA:24898"/>
        <dbReference type="ChEBI" id="CHEBI:33019"/>
        <dbReference type="ChEBI" id="CHEBI:37565"/>
        <dbReference type="ChEBI" id="CHEBI:58805"/>
        <dbReference type="EC" id="2.7.7.65"/>
    </reaction>
</comment>
<reference evidence="4 5" key="1">
    <citation type="submission" date="2015-06" db="EMBL/GenBank/DDBJ databases">
        <title>Genome sequence of Pseudoalteromonas peptidolytica.</title>
        <authorList>
            <person name="Xie B.-B."/>
            <person name="Rong J.-C."/>
            <person name="Qin Q.-L."/>
            <person name="Zhang Y.-Z."/>
        </authorList>
    </citation>
    <scope>NUCLEOTIDE SEQUENCE [LARGE SCALE GENOMIC DNA]</scope>
    <source>
        <strain evidence="4 5">F12-50-A1</strain>
    </source>
</reference>
<evidence type="ECO:0000313" key="4">
    <source>
        <dbReference type="EMBL" id="MBE0345962.1"/>
    </source>
</evidence>
<dbReference type="GO" id="GO:0043709">
    <property type="term" value="P:cell adhesion involved in single-species biofilm formation"/>
    <property type="evidence" value="ECO:0007669"/>
    <property type="project" value="TreeGrafter"/>
</dbReference>
<accession>A0A8I0T454</accession>
<dbReference type="Proteomes" id="UP000660708">
    <property type="component" value="Unassembled WGS sequence"/>
</dbReference>
<dbReference type="PROSITE" id="PS50887">
    <property type="entry name" value="GGDEF"/>
    <property type="match status" value="1"/>
</dbReference>
<dbReference type="Gene3D" id="3.30.70.270">
    <property type="match status" value="1"/>
</dbReference>
<evidence type="ECO:0000313" key="5">
    <source>
        <dbReference type="Proteomes" id="UP000660708"/>
    </source>
</evidence>
<dbReference type="InterPro" id="IPR050469">
    <property type="entry name" value="Diguanylate_Cyclase"/>
</dbReference>
<gene>
    <name evidence="4" type="ORF">PPEP_a0955</name>
</gene>
<evidence type="ECO:0000259" key="3">
    <source>
        <dbReference type="PROSITE" id="PS50887"/>
    </source>
</evidence>
<feature type="domain" description="GGDEF" evidence="3">
    <location>
        <begin position="198"/>
        <end position="327"/>
    </location>
</feature>
<evidence type="ECO:0000256" key="2">
    <source>
        <dbReference type="ARBA" id="ARBA00034247"/>
    </source>
</evidence>
<dbReference type="NCBIfam" id="TIGR00254">
    <property type="entry name" value="GGDEF"/>
    <property type="match status" value="1"/>
</dbReference>
<name>A0A8I0T454_9GAMM</name>
<dbReference type="CDD" id="cd01949">
    <property type="entry name" value="GGDEF"/>
    <property type="match status" value="1"/>
</dbReference>
<dbReference type="InterPro" id="IPR043128">
    <property type="entry name" value="Rev_trsase/Diguanyl_cyclase"/>
</dbReference>
<dbReference type="InterPro" id="IPR000160">
    <property type="entry name" value="GGDEF_dom"/>
</dbReference>
<keyword evidence="5" id="KW-1185">Reference proteome</keyword>
<protein>
    <recommendedName>
        <fullName evidence="1">diguanylate cyclase</fullName>
        <ecNumber evidence="1">2.7.7.65</ecNumber>
    </recommendedName>
</protein>
<sequence>MSAPNMQEDLLNSVIKITKTRDVDSLEYSLVSTIQEFIGCEEVAVFKDLLVPGEITIERSLLLRKLSDKEFDWEERSLIKEPDKELISCLQSACIITVQAKDGTERRWVPISLLDKPVGAIAVVSNGLSSSDQVLLNAFCRIFENYLTILHENERDKLTGLLNRQTFEKRIKQLIEKQVIKQHKTVWHGDVRSIHKGATSWLAIMDIDHFKKVNDNYGHVCGDEVLLLLAQRMRQFFRSTDLLFRFGGEEFVLVFEPTDYDSIKAKMDEFMDLVRSTHFPFVKKLTVSVGMSRISPYDFPITVLENADKALYYAKENGRDMLCFYEALLSEHKIEIPEGNTDIDLF</sequence>
<dbReference type="PANTHER" id="PTHR45138">
    <property type="entry name" value="REGULATORY COMPONENTS OF SENSORY TRANSDUCTION SYSTEM"/>
    <property type="match status" value="1"/>
</dbReference>
<dbReference type="EMBL" id="AQHF01000020">
    <property type="protein sequence ID" value="MBE0345962.1"/>
    <property type="molecule type" value="Genomic_DNA"/>
</dbReference>
<dbReference type="SUPFAM" id="SSF55073">
    <property type="entry name" value="Nucleotide cyclase"/>
    <property type="match status" value="1"/>
</dbReference>
<proteinExistence type="predicted"/>